<keyword evidence="3" id="KW-0560">Oxidoreductase</keyword>
<evidence type="ECO:0000313" key="6">
    <source>
        <dbReference type="EMBL" id="SIO09034.1"/>
    </source>
</evidence>
<sequence>MQVAMIGLGRMGMNMARRLLQGGHKVVVWNRSPDKVTAMVNEGAIGAESIKEAIQKLTCPRVVWCMLPAGNVTDMALKEILDTLVPDDMVIEGGNSYWKDDLEHAKAFYQKGCGYIDAGVSGGVWGLKVGYCTMVGGKDRHVRRAKPLFDTLAPPRGWKHVGPVGSGHFVKMVHNGIEYAMMEAIGEGFDLMHNGPFDKLDLGGIADLWGQGSVIRSWLLELLTTAYKRDPDLSSIKGYVDDSGEGRWTVLNSIEYGVSTPVLAQSLFKRFESRQGDVYSNKVLAALRKEFGGHPVKTK</sequence>
<dbReference type="PRINTS" id="PR00076">
    <property type="entry name" value="6PGDHDRGNASE"/>
</dbReference>
<dbReference type="SUPFAM" id="SSF48179">
    <property type="entry name" value="6-phosphogluconate dehydrogenase C-terminal domain-like"/>
    <property type="match status" value="1"/>
</dbReference>
<dbReference type="GO" id="GO:0019521">
    <property type="term" value="P:D-gluconate metabolic process"/>
    <property type="evidence" value="ECO:0007669"/>
    <property type="project" value="UniProtKB-KW"/>
</dbReference>
<dbReference type="SMART" id="SM01350">
    <property type="entry name" value="6PGD"/>
    <property type="match status" value="1"/>
</dbReference>
<comment type="pathway">
    <text evidence="1">Carbohydrate degradation; pentose phosphate pathway.</text>
</comment>
<dbReference type="UniPathway" id="UPA00115"/>
<dbReference type="OrthoDB" id="9804542at2"/>
<protein>
    <submittedName>
        <fullName evidence="6">6-phosphogluconate dehydrogenase (Decarboxylating)</fullName>
    </submittedName>
</protein>
<dbReference type="RefSeq" id="WP_074216516.1">
    <property type="nucleotide sequence ID" value="NZ_FSRG01000005.1"/>
</dbReference>
<evidence type="ECO:0000256" key="1">
    <source>
        <dbReference type="ARBA" id="ARBA00004959"/>
    </source>
</evidence>
<dbReference type="NCBIfam" id="TIGR00872">
    <property type="entry name" value="gnd_rel"/>
    <property type="match status" value="1"/>
</dbReference>
<evidence type="ECO:0000256" key="2">
    <source>
        <dbReference type="ARBA" id="ARBA00008419"/>
    </source>
</evidence>
<dbReference type="InterPro" id="IPR013328">
    <property type="entry name" value="6PGD_dom2"/>
</dbReference>
<comment type="similarity">
    <text evidence="2">Belongs to the 6-phosphogluconate dehydrogenase family.</text>
</comment>
<gene>
    <name evidence="6" type="ORF">SAMN02745161_1703</name>
</gene>
<dbReference type="InterPro" id="IPR006183">
    <property type="entry name" value="Pgluconate_DH"/>
</dbReference>
<keyword evidence="7" id="KW-1185">Reference proteome</keyword>
<dbReference type="AlphaFoldDB" id="A0A1N6GND5"/>
<evidence type="ECO:0000256" key="3">
    <source>
        <dbReference type="ARBA" id="ARBA00023002"/>
    </source>
</evidence>
<accession>A0A1N6GND5</accession>
<evidence type="ECO:0000256" key="4">
    <source>
        <dbReference type="ARBA" id="ARBA00023064"/>
    </source>
</evidence>
<dbReference type="Proteomes" id="UP000184694">
    <property type="component" value="Unassembled WGS sequence"/>
</dbReference>
<dbReference type="InterPro" id="IPR036291">
    <property type="entry name" value="NAD(P)-bd_dom_sf"/>
</dbReference>
<dbReference type="GO" id="GO:0004616">
    <property type="term" value="F:phosphogluconate dehydrogenase (decarboxylating) activity"/>
    <property type="evidence" value="ECO:0007669"/>
    <property type="project" value="InterPro"/>
</dbReference>
<dbReference type="InterPro" id="IPR006114">
    <property type="entry name" value="6PGDH_C"/>
</dbReference>
<dbReference type="InterPro" id="IPR006115">
    <property type="entry name" value="6PGDH_NADP-bd"/>
</dbReference>
<dbReference type="Gene3D" id="1.10.1040.10">
    <property type="entry name" value="N-(1-d-carboxylethyl)-l-norvaline Dehydrogenase, domain 2"/>
    <property type="match status" value="1"/>
</dbReference>
<dbReference type="STRING" id="1121457.SAMN02745161_1703"/>
<dbReference type="EMBL" id="FSRG01000005">
    <property type="protein sequence ID" value="SIO09034.1"/>
    <property type="molecule type" value="Genomic_DNA"/>
</dbReference>
<dbReference type="PANTHER" id="PTHR11811">
    <property type="entry name" value="6-PHOSPHOGLUCONATE DEHYDROGENASE"/>
    <property type="match status" value="1"/>
</dbReference>
<dbReference type="InterPro" id="IPR002204">
    <property type="entry name" value="3-OH-isobutyrate_DH-rel_CS"/>
</dbReference>
<evidence type="ECO:0000259" key="5">
    <source>
        <dbReference type="SMART" id="SM01350"/>
    </source>
</evidence>
<name>A0A1N6GND5_9BACT</name>
<dbReference type="NCBIfam" id="NF007161">
    <property type="entry name" value="PRK09599.1"/>
    <property type="match status" value="1"/>
</dbReference>
<dbReference type="GO" id="GO:0006098">
    <property type="term" value="P:pentose-phosphate shunt"/>
    <property type="evidence" value="ECO:0007669"/>
    <property type="project" value="UniProtKB-UniPathway"/>
</dbReference>
<reference evidence="7" key="1">
    <citation type="submission" date="2016-11" db="EMBL/GenBank/DDBJ databases">
        <authorList>
            <person name="Varghese N."/>
            <person name="Submissions S."/>
        </authorList>
    </citation>
    <scope>NUCLEOTIDE SEQUENCE [LARGE SCALE GENOMIC DNA]</scope>
    <source>
        <strain evidence="7">DSM 17456</strain>
    </source>
</reference>
<dbReference type="Pfam" id="PF00393">
    <property type="entry name" value="6PGD"/>
    <property type="match status" value="1"/>
</dbReference>
<dbReference type="PROSITE" id="PS00895">
    <property type="entry name" value="3_HYDROXYISOBUT_DH"/>
    <property type="match status" value="1"/>
</dbReference>
<dbReference type="Pfam" id="PF03446">
    <property type="entry name" value="NAD_binding_2"/>
    <property type="match status" value="1"/>
</dbReference>
<dbReference type="GO" id="GO:0050661">
    <property type="term" value="F:NADP binding"/>
    <property type="evidence" value="ECO:0007669"/>
    <property type="project" value="InterPro"/>
</dbReference>
<feature type="domain" description="6-phosphogluconate dehydrogenase C-terminal" evidence="5">
    <location>
        <begin position="167"/>
        <end position="295"/>
    </location>
</feature>
<dbReference type="GO" id="GO:0016054">
    <property type="term" value="P:organic acid catabolic process"/>
    <property type="evidence" value="ECO:0007669"/>
    <property type="project" value="UniProtKB-ARBA"/>
</dbReference>
<proteinExistence type="inferred from homology"/>
<dbReference type="Gene3D" id="3.40.50.720">
    <property type="entry name" value="NAD(P)-binding Rossmann-like Domain"/>
    <property type="match status" value="1"/>
</dbReference>
<keyword evidence="4" id="KW-0311">Gluconate utilization</keyword>
<dbReference type="SUPFAM" id="SSF51735">
    <property type="entry name" value="NAD(P)-binding Rossmann-fold domains"/>
    <property type="match status" value="1"/>
</dbReference>
<dbReference type="InterPro" id="IPR008927">
    <property type="entry name" value="6-PGluconate_DH-like_C_sf"/>
</dbReference>
<dbReference type="InterPro" id="IPR004849">
    <property type="entry name" value="6DGDH_YqeC"/>
</dbReference>
<organism evidence="6 7">
    <name type="scientific">Halodesulfovibrio marinisediminis DSM 17456</name>
    <dbReference type="NCBI Taxonomy" id="1121457"/>
    <lineage>
        <taxon>Bacteria</taxon>
        <taxon>Pseudomonadati</taxon>
        <taxon>Thermodesulfobacteriota</taxon>
        <taxon>Desulfovibrionia</taxon>
        <taxon>Desulfovibrionales</taxon>
        <taxon>Desulfovibrionaceae</taxon>
        <taxon>Halodesulfovibrio</taxon>
    </lineage>
</organism>
<evidence type="ECO:0000313" key="7">
    <source>
        <dbReference type="Proteomes" id="UP000184694"/>
    </source>
</evidence>